<dbReference type="RefSeq" id="XP_066658702.1">
    <property type="nucleotide sequence ID" value="XM_066794520.1"/>
</dbReference>
<dbReference type="EMBL" id="JBBPEH010000002">
    <property type="protein sequence ID" value="KAK7542409.1"/>
    <property type="molecule type" value="Genomic_DNA"/>
</dbReference>
<accession>A0ABR1M4B5</accession>
<dbReference type="Proteomes" id="UP001360953">
    <property type="component" value="Unassembled WGS sequence"/>
</dbReference>
<keyword evidence="2" id="KW-1185">Reference proteome</keyword>
<organism evidence="1 2">
    <name type="scientific">Phyllosticta citribraziliensis</name>
    <dbReference type="NCBI Taxonomy" id="989973"/>
    <lineage>
        <taxon>Eukaryota</taxon>
        <taxon>Fungi</taxon>
        <taxon>Dikarya</taxon>
        <taxon>Ascomycota</taxon>
        <taxon>Pezizomycotina</taxon>
        <taxon>Dothideomycetes</taxon>
        <taxon>Dothideomycetes incertae sedis</taxon>
        <taxon>Botryosphaeriales</taxon>
        <taxon>Phyllostictaceae</taxon>
        <taxon>Phyllosticta</taxon>
    </lineage>
</organism>
<comment type="caution">
    <text evidence="1">The sequence shown here is derived from an EMBL/GenBank/DDBJ whole genome shotgun (WGS) entry which is preliminary data.</text>
</comment>
<reference evidence="1 2" key="1">
    <citation type="submission" date="2024-04" db="EMBL/GenBank/DDBJ databases">
        <title>Phyllosticta paracitricarpa is synonymous to the EU quarantine fungus P. citricarpa based on phylogenomic analyses.</title>
        <authorList>
            <consortium name="Lawrence Berkeley National Laboratory"/>
            <person name="Van ingen-buijs V.A."/>
            <person name="Van westerhoven A.C."/>
            <person name="Haridas S."/>
            <person name="Skiadas P."/>
            <person name="Martin F."/>
            <person name="Groenewald J.Z."/>
            <person name="Crous P.W."/>
            <person name="Seidl M.F."/>
        </authorList>
    </citation>
    <scope>NUCLEOTIDE SEQUENCE [LARGE SCALE GENOMIC DNA]</scope>
    <source>
        <strain evidence="1 2">CPC 17464</strain>
    </source>
</reference>
<dbReference type="GeneID" id="92027426"/>
<protein>
    <submittedName>
        <fullName evidence="1">Uncharacterized protein</fullName>
    </submittedName>
</protein>
<evidence type="ECO:0000313" key="1">
    <source>
        <dbReference type="EMBL" id="KAK7542409.1"/>
    </source>
</evidence>
<gene>
    <name evidence="1" type="ORF">J3D65DRAFT_214776</name>
</gene>
<sequence length="286" mass="31884">MPSRADDASPVVASPSFHHLYATWGLSARRGSTCTAEFTSGDGRSALPLTWTIHSRRSCTLLDVDTGSSDPDVENSNDGDGASYWLSTAAAVTPDALLWVTPTQHQSSRRNGLLEGVCDPQIGVSFHAEQTTLADDGHAAGARTVLRFEMLGCLQMQMFLEAELYFYPQPTSSLRLPGHRLRSVQFRKTGSLRRALSVHCRLPWRRCCHRHCQRHWWQAVRSIALTRRRRCRVGRLRGWIVTTFGIDRARKWVARLSGTHRCAVNTTFALVPALASLGTKQNDSQT</sequence>
<name>A0ABR1M4B5_9PEZI</name>
<proteinExistence type="predicted"/>
<evidence type="ECO:0000313" key="2">
    <source>
        <dbReference type="Proteomes" id="UP001360953"/>
    </source>
</evidence>